<reference evidence="6" key="2">
    <citation type="submission" date="2013-10" db="EMBL/GenBank/DDBJ databases">
        <authorList>
            <person name="Aslett M."/>
        </authorList>
    </citation>
    <scope>NUCLEOTIDE SEQUENCE [LARGE SCALE GENOMIC DNA]</scope>
    <source>
        <strain evidence="6">Houghton</strain>
    </source>
</reference>
<feature type="region of interest" description="Disordered" evidence="5">
    <location>
        <begin position="1"/>
        <end position="40"/>
    </location>
</feature>
<name>U6KFD6_9EIME</name>
<evidence type="ECO:0000256" key="4">
    <source>
        <dbReference type="ARBA" id="ARBA00023242"/>
    </source>
</evidence>
<dbReference type="RefSeq" id="XP_013356751.1">
    <property type="nucleotide sequence ID" value="XM_013501297.1"/>
</dbReference>
<keyword evidence="7" id="KW-1185">Reference proteome</keyword>
<evidence type="ECO:0000256" key="2">
    <source>
        <dbReference type="ARBA" id="ARBA00007991"/>
    </source>
</evidence>
<dbReference type="OrthoDB" id="435593at2759"/>
<evidence type="ECO:0000256" key="1">
    <source>
        <dbReference type="ARBA" id="ARBA00004123"/>
    </source>
</evidence>
<dbReference type="EMBL" id="HG686213">
    <property type="protein sequence ID" value="CDJ34188.1"/>
    <property type="molecule type" value="Genomic_DNA"/>
</dbReference>
<dbReference type="PANTHER" id="PTHR12363">
    <property type="entry name" value="TRANSPORTIN 3 AND IMPORTIN 13"/>
    <property type="match status" value="1"/>
</dbReference>
<evidence type="ECO:0000313" key="7">
    <source>
        <dbReference type="Proteomes" id="UP000030744"/>
    </source>
</evidence>
<dbReference type="VEuPathDB" id="ToxoDB:EMH_0088430"/>
<dbReference type="Proteomes" id="UP000030744">
    <property type="component" value="Unassembled WGS sequence"/>
</dbReference>
<dbReference type="InterPro" id="IPR016024">
    <property type="entry name" value="ARM-type_fold"/>
</dbReference>
<dbReference type="GeneID" id="25383124"/>
<evidence type="ECO:0000313" key="6">
    <source>
        <dbReference type="EMBL" id="CDJ34188.1"/>
    </source>
</evidence>
<keyword evidence="4" id="KW-0539">Nucleus</keyword>
<dbReference type="InterPro" id="IPR051345">
    <property type="entry name" value="Importin_beta-like_NTR"/>
</dbReference>
<reference evidence="6" key="1">
    <citation type="submission" date="2013-10" db="EMBL/GenBank/DDBJ databases">
        <title>Genomic analysis of the causative agents of coccidiosis in chickens.</title>
        <authorList>
            <person name="Reid A.J."/>
            <person name="Blake D."/>
            <person name="Billington K."/>
            <person name="Browne H."/>
            <person name="Dunn M."/>
            <person name="Hung S."/>
            <person name="Kawahara F."/>
            <person name="Miranda-Saavedra D."/>
            <person name="Mourier T."/>
            <person name="Nagra H."/>
            <person name="Otto T.D."/>
            <person name="Rawlings N."/>
            <person name="Sanchez A."/>
            <person name="Sanders M."/>
            <person name="Subramaniam C."/>
            <person name="Tay Y."/>
            <person name="Dear P."/>
            <person name="Doerig C."/>
            <person name="Gruber A."/>
            <person name="Parkinson J."/>
            <person name="Shirley M."/>
            <person name="Wan K.L."/>
            <person name="Berriman M."/>
            <person name="Tomley F."/>
            <person name="Pain A."/>
        </authorList>
    </citation>
    <scope>NUCLEOTIDE SEQUENCE [LARGE SCALE GENOMIC DNA]</scope>
    <source>
        <strain evidence="6">Houghton</strain>
    </source>
</reference>
<dbReference type="PANTHER" id="PTHR12363:SF33">
    <property type="entry name" value="IMPORTIN-13"/>
    <property type="match status" value="1"/>
</dbReference>
<evidence type="ECO:0000256" key="5">
    <source>
        <dbReference type="SAM" id="MobiDB-lite"/>
    </source>
</evidence>
<dbReference type="Gene3D" id="1.25.10.10">
    <property type="entry name" value="Leucine-rich Repeat Variant"/>
    <property type="match status" value="1"/>
</dbReference>
<comment type="subcellular location">
    <subcellularLocation>
        <location evidence="1">Nucleus</location>
    </subcellularLocation>
</comment>
<dbReference type="GO" id="GO:0005634">
    <property type="term" value="C:nucleus"/>
    <property type="evidence" value="ECO:0007669"/>
    <property type="project" value="UniProtKB-SubCell"/>
</dbReference>
<keyword evidence="3" id="KW-0813">Transport</keyword>
<dbReference type="GO" id="GO:0005737">
    <property type="term" value="C:cytoplasm"/>
    <property type="evidence" value="ECO:0007669"/>
    <property type="project" value="TreeGrafter"/>
</dbReference>
<dbReference type="GO" id="GO:0006606">
    <property type="term" value="P:protein import into nucleus"/>
    <property type="evidence" value="ECO:0007669"/>
    <property type="project" value="TreeGrafter"/>
</dbReference>
<gene>
    <name evidence="6" type="ORF">EMH_0088430</name>
</gene>
<protein>
    <submittedName>
        <fullName evidence="6">Uncharacterized protein</fullName>
    </submittedName>
</protein>
<dbReference type="InterPro" id="IPR011989">
    <property type="entry name" value="ARM-like"/>
</dbReference>
<dbReference type="AlphaFoldDB" id="U6KFD6"/>
<dbReference type="SUPFAM" id="SSF48371">
    <property type="entry name" value="ARM repeat"/>
    <property type="match status" value="1"/>
</dbReference>
<proteinExistence type="inferred from homology"/>
<sequence>MMDSNGAVQAPPAPPQAAQSANSAAATGPSSMAVQPNGSAHTYTEEGVVEMVCRLNSPSAAREGGATTSAANEYLTNFQKDPSAWGICISILNKNSHPQQQQQQQLLAPGNRSPEVLHFVAQTLAAQARAGFPQQLSALLRLPGASAVSAAAGGGTSVGGASQVYAELRDGLLQLVFAFRDAPLPALRQLCIALSAALIFGASATEGAPIGGPGAVGGGLQLGPVLQTLGQKAGKEGFLPLLELLVLLPEELCTKRYV</sequence>
<accession>U6KFD6</accession>
<comment type="similarity">
    <text evidence="2">Belongs to the importin beta family.</text>
</comment>
<feature type="compositionally biased region" description="Low complexity" evidence="5">
    <location>
        <begin position="16"/>
        <end position="26"/>
    </location>
</feature>
<evidence type="ECO:0000256" key="3">
    <source>
        <dbReference type="ARBA" id="ARBA00022448"/>
    </source>
</evidence>
<feature type="compositionally biased region" description="Polar residues" evidence="5">
    <location>
        <begin position="28"/>
        <end position="40"/>
    </location>
</feature>
<organism evidence="6 7">
    <name type="scientific">Eimeria mitis</name>
    <dbReference type="NCBI Taxonomy" id="44415"/>
    <lineage>
        <taxon>Eukaryota</taxon>
        <taxon>Sar</taxon>
        <taxon>Alveolata</taxon>
        <taxon>Apicomplexa</taxon>
        <taxon>Conoidasida</taxon>
        <taxon>Coccidia</taxon>
        <taxon>Eucoccidiorida</taxon>
        <taxon>Eimeriorina</taxon>
        <taxon>Eimeriidae</taxon>
        <taxon>Eimeria</taxon>
    </lineage>
</organism>